<protein>
    <submittedName>
        <fullName evidence="1">Uncharacterized protein</fullName>
    </submittedName>
</protein>
<dbReference type="OrthoDB" id="8719589at2"/>
<proteinExistence type="predicted"/>
<evidence type="ECO:0000313" key="1">
    <source>
        <dbReference type="EMBL" id="RJF98350.1"/>
    </source>
</evidence>
<dbReference type="EMBL" id="QYUO01000001">
    <property type="protein sequence ID" value="RJF98350.1"/>
    <property type="molecule type" value="Genomic_DNA"/>
</dbReference>
<evidence type="ECO:0000313" key="2">
    <source>
        <dbReference type="Proteomes" id="UP000265955"/>
    </source>
</evidence>
<dbReference type="Proteomes" id="UP000265955">
    <property type="component" value="Unassembled WGS sequence"/>
</dbReference>
<organism evidence="1 2">
    <name type="scientific">Noviherbaspirillum saxi</name>
    <dbReference type="NCBI Taxonomy" id="2320863"/>
    <lineage>
        <taxon>Bacteria</taxon>
        <taxon>Pseudomonadati</taxon>
        <taxon>Pseudomonadota</taxon>
        <taxon>Betaproteobacteria</taxon>
        <taxon>Burkholderiales</taxon>
        <taxon>Oxalobacteraceae</taxon>
        <taxon>Noviherbaspirillum</taxon>
    </lineage>
</organism>
<keyword evidence="2" id="KW-1185">Reference proteome</keyword>
<name>A0A3A3FS48_9BURK</name>
<gene>
    <name evidence="1" type="ORF">D3871_07350</name>
</gene>
<dbReference type="RefSeq" id="WP_119768305.1">
    <property type="nucleotide sequence ID" value="NZ_QYUO01000001.1"/>
</dbReference>
<reference evidence="2" key="1">
    <citation type="submission" date="2018-09" db="EMBL/GenBank/DDBJ databases">
        <authorList>
            <person name="Zhu H."/>
        </authorList>
    </citation>
    <scope>NUCLEOTIDE SEQUENCE [LARGE SCALE GENOMIC DNA]</scope>
    <source>
        <strain evidence="2">K1R23-30</strain>
    </source>
</reference>
<comment type="caution">
    <text evidence="1">The sequence shown here is derived from an EMBL/GenBank/DDBJ whole genome shotgun (WGS) entry which is preliminary data.</text>
</comment>
<dbReference type="AlphaFoldDB" id="A0A3A3FS48"/>
<accession>A0A3A3FS48</accession>
<sequence length="187" mass="20851">MSIDWLRCRPGTLPPAFEQWLGDRMVSSVRETVVNEHDVKEIRTIDALEKLMTGLRPHGFELVHFGKTGVDASDSAEEVAQRLSIELGLSRARARRIEELLIHYAKDPKEIADAGHVVVTKRTYGALHEAFRELVARTEKARRHLGDDKAVGRIEGAGAILVSLNVMTREAARAKSEAFRAQDDSLT</sequence>